<sequence>MTAHDPTQKEMATAKKDARLNEAEYEKKVAREQNATQRQATEATGAYSYSTTGAAGHPMGSHQMSALPGHGTGEPAGHVVEGVVRSHPTGTDTGIGTTLAGHNTKTGGGAGGYSTGGAYR</sequence>
<reference evidence="2" key="1">
    <citation type="journal article" date="2022" name="Mol. Ecol. Resour.">
        <title>The genomes of chicory, endive, great burdock and yacon provide insights into Asteraceae palaeo-polyploidization history and plant inulin production.</title>
        <authorList>
            <person name="Fan W."/>
            <person name="Wang S."/>
            <person name="Wang H."/>
            <person name="Wang A."/>
            <person name="Jiang F."/>
            <person name="Liu H."/>
            <person name="Zhao H."/>
            <person name="Xu D."/>
            <person name="Zhang Y."/>
        </authorList>
    </citation>
    <scope>NUCLEOTIDE SEQUENCE [LARGE SCALE GENOMIC DNA]</scope>
    <source>
        <strain evidence="2">cv. Yunnan</strain>
    </source>
</reference>
<comment type="caution">
    <text evidence="1">The sequence shown here is derived from an EMBL/GenBank/DDBJ whole genome shotgun (WGS) entry which is preliminary data.</text>
</comment>
<organism evidence="1 2">
    <name type="scientific">Smallanthus sonchifolius</name>
    <dbReference type="NCBI Taxonomy" id="185202"/>
    <lineage>
        <taxon>Eukaryota</taxon>
        <taxon>Viridiplantae</taxon>
        <taxon>Streptophyta</taxon>
        <taxon>Embryophyta</taxon>
        <taxon>Tracheophyta</taxon>
        <taxon>Spermatophyta</taxon>
        <taxon>Magnoliopsida</taxon>
        <taxon>eudicotyledons</taxon>
        <taxon>Gunneridae</taxon>
        <taxon>Pentapetalae</taxon>
        <taxon>asterids</taxon>
        <taxon>campanulids</taxon>
        <taxon>Asterales</taxon>
        <taxon>Asteraceae</taxon>
        <taxon>Asteroideae</taxon>
        <taxon>Heliantheae alliance</taxon>
        <taxon>Millerieae</taxon>
        <taxon>Smallanthus</taxon>
    </lineage>
</organism>
<dbReference type="Proteomes" id="UP001056120">
    <property type="component" value="Linkage Group LG10"/>
</dbReference>
<accession>A0ACB9I1L0</accession>
<proteinExistence type="predicted"/>
<keyword evidence="2" id="KW-1185">Reference proteome</keyword>
<name>A0ACB9I1L0_9ASTR</name>
<evidence type="ECO:0000313" key="1">
    <source>
        <dbReference type="EMBL" id="KAI3801385.1"/>
    </source>
</evidence>
<gene>
    <name evidence="1" type="ORF">L1987_29490</name>
</gene>
<evidence type="ECO:0000313" key="2">
    <source>
        <dbReference type="Proteomes" id="UP001056120"/>
    </source>
</evidence>
<reference evidence="1 2" key="2">
    <citation type="journal article" date="2022" name="Mol. Ecol. Resour.">
        <title>The genomes of chicory, endive, great burdock and yacon provide insights into Asteraceae paleo-polyploidization history and plant inulin production.</title>
        <authorList>
            <person name="Fan W."/>
            <person name="Wang S."/>
            <person name="Wang H."/>
            <person name="Wang A."/>
            <person name="Jiang F."/>
            <person name="Liu H."/>
            <person name="Zhao H."/>
            <person name="Xu D."/>
            <person name="Zhang Y."/>
        </authorList>
    </citation>
    <scope>NUCLEOTIDE SEQUENCE [LARGE SCALE GENOMIC DNA]</scope>
    <source>
        <strain evidence="2">cv. Yunnan</strain>
        <tissue evidence="1">Leaves</tissue>
    </source>
</reference>
<protein>
    <submittedName>
        <fullName evidence="1">Uncharacterized protein</fullName>
    </submittedName>
</protein>
<dbReference type="EMBL" id="CM042027">
    <property type="protein sequence ID" value="KAI3801385.1"/>
    <property type="molecule type" value="Genomic_DNA"/>
</dbReference>